<evidence type="ECO:0000256" key="4">
    <source>
        <dbReference type="ARBA" id="ARBA00022692"/>
    </source>
</evidence>
<dbReference type="PROSITE" id="PS50928">
    <property type="entry name" value="ABC_TM1"/>
    <property type="match status" value="1"/>
</dbReference>
<accession>A0A917KHC7</accession>
<dbReference type="EMBL" id="BMOY01000057">
    <property type="protein sequence ID" value="GGJ13637.1"/>
    <property type="molecule type" value="Genomic_DNA"/>
</dbReference>
<name>A0A917KHC7_9BACL</name>
<evidence type="ECO:0000313" key="12">
    <source>
        <dbReference type="EMBL" id="GGJ13637.1"/>
    </source>
</evidence>
<dbReference type="Proteomes" id="UP000637695">
    <property type="component" value="Unassembled WGS sequence"/>
</dbReference>
<organism evidence="12 13">
    <name type="scientific">Alicyclobacillus cellulosilyticus</name>
    <dbReference type="NCBI Taxonomy" id="1003997"/>
    <lineage>
        <taxon>Bacteria</taxon>
        <taxon>Bacillati</taxon>
        <taxon>Bacillota</taxon>
        <taxon>Bacilli</taxon>
        <taxon>Bacillales</taxon>
        <taxon>Alicyclobacillaceae</taxon>
        <taxon>Alicyclobacillus</taxon>
    </lineage>
</organism>
<keyword evidence="13" id="KW-1185">Reference proteome</keyword>
<feature type="transmembrane region" description="Helical" evidence="10">
    <location>
        <begin position="260"/>
        <end position="280"/>
    </location>
</feature>
<proteinExistence type="inferred from homology"/>
<dbReference type="CDD" id="cd06261">
    <property type="entry name" value="TM_PBP2"/>
    <property type="match status" value="1"/>
</dbReference>
<evidence type="ECO:0000256" key="3">
    <source>
        <dbReference type="ARBA" id="ARBA00022475"/>
    </source>
</evidence>
<evidence type="ECO:0000256" key="10">
    <source>
        <dbReference type="RuleBase" id="RU363032"/>
    </source>
</evidence>
<keyword evidence="8 10" id="KW-0472">Membrane</keyword>
<comment type="subcellular location">
    <subcellularLocation>
        <location evidence="1 10">Cell membrane</location>
        <topology evidence="1 10">Multi-pass membrane protein</topology>
    </subcellularLocation>
</comment>
<dbReference type="GO" id="GO:0055085">
    <property type="term" value="P:transmembrane transport"/>
    <property type="evidence" value="ECO:0007669"/>
    <property type="project" value="InterPro"/>
</dbReference>
<dbReference type="PANTHER" id="PTHR43386">
    <property type="entry name" value="OLIGOPEPTIDE TRANSPORT SYSTEM PERMEASE PROTEIN APPC"/>
    <property type="match status" value="1"/>
</dbReference>
<keyword evidence="2 10" id="KW-0813">Transport</keyword>
<dbReference type="Pfam" id="PF00528">
    <property type="entry name" value="BPD_transp_1"/>
    <property type="match status" value="1"/>
</dbReference>
<evidence type="ECO:0000256" key="6">
    <source>
        <dbReference type="ARBA" id="ARBA00022927"/>
    </source>
</evidence>
<dbReference type="PANTHER" id="PTHR43386:SF24">
    <property type="entry name" value="OLIGOPEPTIDE TRANSPORT SYSTEM PERMEASE PROTEIN AMID"/>
    <property type="match status" value="1"/>
</dbReference>
<evidence type="ECO:0000259" key="11">
    <source>
        <dbReference type="PROSITE" id="PS50928"/>
    </source>
</evidence>
<evidence type="ECO:0000256" key="9">
    <source>
        <dbReference type="ARBA" id="ARBA00024202"/>
    </source>
</evidence>
<sequence length="294" mass="32163">MSSVPSLIHPVPSLVFRRRSAWRRFVRSKLSVAGLVWLTLIAAATAFGPWLAPHRPTDMDFMHANEGPSWQFPFGTNNLGQDLFSMVLYGIRYSMVIAVVATAVAFLVGAVIGLAAGMRGGWVDHVLMRFTDFMFAFPGFYFAMILLVTLGRGMPSLILAIGVTQWAGFARLIRGLVLTMRDGDLVESGHAIGASTWYIATRYVFPNIVNSIIVYTAFTMANMMNQEAMLSLIGFGPELPVVSFGTLMAMGATYDLGYTYLMYIPTSIFILTLMSLVAVGDGLQEMLSPKGAVK</sequence>
<dbReference type="Pfam" id="PF12911">
    <property type="entry name" value="OppC_N"/>
    <property type="match status" value="1"/>
</dbReference>
<gene>
    <name evidence="12" type="ORF">GCM10010885_23670</name>
</gene>
<evidence type="ECO:0000256" key="2">
    <source>
        <dbReference type="ARBA" id="ARBA00022448"/>
    </source>
</evidence>
<feature type="transmembrane region" description="Helical" evidence="10">
    <location>
        <begin position="130"/>
        <end position="150"/>
    </location>
</feature>
<dbReference type="InterPro" id="IPR025966">
    <property type="entry name" value="OppC_N"/>
</dbReference>
<reference evidence="12" key="2">
    <citation type="submission" date="2020-09" db="EMBL/GenBank/DDBJ databases">
        <authorList>
            <person name="Sun Q."/>
            <person name="Ohkuma M."/>
        </authorList>
    </citation>
    <scope>NUCLEOTIDE SEQUENCE</scope>
    <source>
        <strain evidence="12">JCM 18487</strain>
    </source>
</reference>
<comment type="caution">
    <text evidence="12">The sequence shown here is derived from an EMBL/GenBank/DDBJ whole genome shotgun (WGS) entry which is preliminary data.</text>
</comment>
<reference evidence="12" key="1">
    <citation type="journal article" date="2014" name="Int. J. Syst. Evol. Microbiol.">
        <title>Complete genome sequence of Corynebacterium casei LMG S-19264T (=DSM 44701T), isolated from a smear-ripened cheese.</title>
        <authorList>
            <consortium name="US DOE Joint Genome Institute (JGI-PGF)"/>
            <person name="Walter F."/>
            <person name="Albersmeier A."/>
            <person name="Kalinowski J."/>
            <person name="Ruckert C."/>
        </authorList>
    </citation>
    <scope>NUCLEOTIDE SEQUENCE</scope>
    <source>
        <strain evidence="12">JCM 18487</strain>
    </source>
</reference>
<keyword evidence="5" id="KW-0571">Peptide transport</keyword>
<evidence type="ECO:0000313" key="13">
    <source>
        <dbReference type="Proteomes" id="UP000637695"/>
    </source>
</evidence>
<evidence type="ECO:0000256" key="7">
    <source>
        <dbReference type="ARBA" id="ARBA00022989"/>
    </source>
</evidence>
<feature type="domain" description="ABC transmembrane type-1" evidence="11">
    <location>
        <begin position="91"/>
        <end position="280"/>
    </location>
</feature>
<feature type="transmembrane region" description="Helical" evidence="10">
    <location>
        <begin position="157"/>
        <end position="177"/>
    </location>
</feature>
<evidence type="ECO:0000256" key="8">
    <source>
        <dbReference type="ARBA" id="ARBA00023136"/>
    </source>
</evidence>
<keyword evidence="6" id="KW-0653">Protein transport</keyword>
<dbReference type="SUPFAM" id="SSF161098">
    <property type="entry name" value="MetI-like"/>
    <property type="match status" value="1"/>
</dbReference>
<feature type="transmembrane region" description="Helical" evidence="10">
    <location>
        <begin position="96"/>
        <end position="118"/>
    </location>
</feature>
<feature type="transmembrane region" description="Helical" evidence="10">
    <location>
        <begin position="197"/>
        <end position="218"/>
    </location>
</feature>
<dbReference type="GO" id="GO:0015031">
    <property type="term" value="P:protein transport"/>
    <property type="evidence" value="ECO:0007669"/>
    <property type="project" value="UniProtKB-KW"/>
</dbReference>
<keyword evidence="4 10" id="KW-0812">Transmembrane</keyword>
<evidence type="ECO:0000256" key="1">
    <source>
        <dbReference type="ARBA" id="ARBA00004651"/>
    </source>
</evidence>
<dbReference type="Gene3D" id="1.10.3720.10">
    <property type="entry name" value="MetI-like"/>
    <property type="match status" value="1"/>
</dbReference>
<feature type="transmembrane region" description="Helical" evidence="10">
    <location>
        <begin position="230"/>
        <end position="254"/>
    </location>
</feature>
<dbReference type="GO" id="GO:0015833">
    <property type="term" value="P:peptide transport"/>
    <property type="evidence" value="ECO:0007669"/>
    <property type="project" value="UniProtKB-KW"/>
</dbReference>
<dbReference type="InterPro" id="IPR050366">
    <property type="entry name" value="BP-dependent_transpt_permease"/>
</dbReference>
<keyword evidence="7 10" id="KW-1133">Transmembrane helix</keyword>
<keyword evidence="3" id="KW-1003">Cell membrane</keyword>
<dbReference type="RefSeq" id="WP_188883371.1">
    <property type="nucleotide sequence ID" value="NZ_BMOY01000057.1"/>
</dbReference>
<dbReference type="InterPro" id="IPR035906">
    <property type="entry name" value="MetI-like_sf"/>
</dbReference>
<dbReference type="InterPro" id="IPR000515">
    <property type="entry name" value="MetI-like"/>
</dbReference>
<dbReference type="AlphaFoldDB" id="A0A917KHC7"/>
<protein>
    <submittedName>
        <fullName evidence="12">Peptide ABC transporter permease</fullName>
    </submittedName>
</protein>
<evidence type="ECO:0000256" key="5">
    <source>
        <dbReference type="ARBA" id="ARBA00022856"/>
    </source>
</evidence>
<comment type="similarity">
    <text evidence="9">Belongs to the binding-protein-dependent transport system permease family. OppBC subfamily.</text>
</comment>
<dbReference type="GO" id="GO:0005886">
    <property type="term" value="C:plasma membrane"/>
    <property type="evidence" value="ECO:0007669"/>
    <property type="project" value="UniProtKB-SubCell"/>
</dbReference>